<evidence type="ECO:0000313" key="3">
    <source>
        <dbReference type="Proteomes" id="UP000024376"/>
    </source>
</evidence>
<evidence type="ECO:0000259" key="1">
    <source>
        <dbReference type="Pfam" id="PF20183"/>
    </source>
</evidence>
<name>A0A024SMN2_HYPJR</name>
<feature type="domain" description="DUF6546" evidence="1">
    <location>
        <begin position="301"/>
        <end position="511"/>
    </location>
</feature>
<proteinExistence type="predicted"/>
<organism evidence="2 3">
    <name type="scientific">Hypocrea jecorina (strain ATCC 56765 / BCRC 32924 / NRRL 11460 / Rut C-30)</name>
    <name type="common">Trichoderma reesei</name>
    <dbReference type="NCBI Taxonomy" id="1344414"/>
    <lineage>
        <taxon>Eukaryota</taxon>
        <taxon>Fungi</taxon>
        <taxon>Dikarya</taxon>
        <taxon>Ascomycota</taxon>
        <taxon>Pezizomycotina</taxon>
        <taxon>Sordariomycetes</taxon>
        <taxon>Hypocreomycetidae</taxon>
        <taxon>Hypocreales</taxon>
        <taxon>Hypocreaceae</taxon>
        <taxon>Trichoderma</taxon>
    </lineage>
</organism>
<reference evidence="3" key="1">
    <citation type="journal article" date="2013" name="Ind. Biotechnol.">
        <title>Comparative genomics analysis of Trichoderma reesei strains.</title>
        <authorList>
            <person name="Koike H."/>
            <person name="Aerts A."/>
            <person name="LaButti K."/>
            <person name="Grigoriev I.V."/>
            <person name="Baker S.E."/>
        </authorList>
    </citation>
    <scope>NUCLEOTIDE SEQUENCE [LARGE SCALE GENOMIC DNA]</scope>
    <source>
        <strain evidence="3">ATCC 56765 / BCRC 32924 / NRRL 11460 / Rut C-30</strain>
    </source>
</reference>
<dbReference type="KEGG" id="trr:M419DRAFT_69623"/>
<dbReference type="OrthoDB" id="4802432at2759"/>
<gene>
    <name evidence="2" type="ORF">M419DRAFT_69623</name>
</gene>
<dbReference type="InterPro" id="IPR046676">
    <property type="entry name" value="DUF6546"/>
</dbReference>
<accession>A0A024SMN2</accession>
<protein>
    <recommendedName>
        <fullName evidence="1">DUF6546 domain-containing protein</fullName>
    </recommendedName>
</protein>
<dbReference type="HOGENOM" id="CLU_023464_0_0_1"/>
<sequence>MDKAASWTRLPVELRQKILNFVGSPFSGRQYDGLASPKLAPFATVCREWQVFFETCTFRRLVLDPDSLARFDTIIRRRDSRLGYIRKLWLRIKLSTYNCPDCNYPEDVVTQNLNNGIFTDCILSLLGTLKLWVPARHGAQGLVLMLSVSSPSDTAHWFSRCEMKDNYPFHYAEDLGLSPGMVEFHQANTAHPFIQGVHRGDSMPWHNGHFKRLHGTPLRLVRRGKRGRFISQHRSLPAVPMVKGLVMRRQFRREIHVGSLSCLLARSFVALEWFCFERTLCLKPRHQLTFDQGFQSRLLPSLPKTLRQFSFTQWDIPRKERNPTHGNGGPGLSLHAQANLLRKMAKVSQRLEQLCPPWQMDAGAFLQSIIELGESPETVESSLKRIILRCSLSSSQTSSMEFGSLVLLAAKTALSLPQLEVFELWGTYLDEHDSSAYIFRYMHEDRRASMVWRSFENTMTCQARIIPMWSEVAQKHSHSSLTYNAVPFTETKADLYKSEGSCIYRHLLLKDLAFDPITQIILENEPYDWCSDDEKSQVLNQGNPLTPHYAHTLSLAGIGQDDDPALLQADIMTFETEVNAFLQHHYG</sequence>
<dbReference type="Proteomes" id="UP000024376">
    <property type="component" value="Unassembled WGS sequence"/>
</dbReference>
<dbReference type="EMBL" id="KI911139">
    <property type="protein sequence ID" value="ETS07102.1"/>
    <property type="molecule type" value="Genomic_DNA"/>
</dbReference>
<dbReference type="AlphaFoldDB" id="A0A024SMN2"/>
<dbReference type="Pfam" id="PF20183">
    <property type="entry name" value="DUF6546"/>
    <property type="match status" value="1"/>
</dbReference>
<evidence type="ECO:0000313" key="2">
    <source>
        <dbReference type="EMBL" id="ETS07102.1"/>
    </source>
</evidence>